<sequence>MKFASLVKNRKALIGLILFGITVVVSLFPGLFASQSDADVIGAFAPNLGPSTAHLLGTTSYGEDIFSQLVFGARQVLVIALAAGGFATVLSVLIGITAAYLGGVVDEFLSLITNVVLILPTFPLMIILARYAGTSNWVMIFVLVATGWSYGANQMRAQALSLRNRDFLEAARVRGERRAYVILFEMMPTMTSLIVANFLGSALYSVLAASGLQFIGLGNRSSDSWGTMLYWADSQEALQAGNAMWIIAPGLAIAVLSAAFALMNYAFDEIGNPALRPVRRKDVRRAKKGAAALEEKGAGHDAYVEAV</sequence>
<dbReference type="EMBL" id="JAGSOH010000029">
    <property type="protein sequence ID" value="MBR7827170.1"/>
    <property type="molecule type" value="Genomic_DNA"/>
</dbReference>
<name>A0A941EBB1_9ACTN</name>
<keyword evidence="4 7" id="KW-0812">Transmembrane</keyword>
<evidence type="ECO:0000313" key="9">
    <source>
        <dbReference type="EMBL" id="MBR7827170.1"/>
    </source>
</evidence>
<protein>
    <submittedName>
        <fullName evidence="9">ABC transporter permease</fullName>
    </submittedName>
</protein>
<feature type="transmembrane region" description="Helical" evidence="7">
    <location>
        <begin position="12"/>
        <end position="32"/>
    </location>
</feature>
<dbReference type="PANTHER" id="PTHR43386:SF1">
    <property type="entry name" value="D,D-DIPEPTIDE TRANSPORT SYSTEM PERMEASE PROTEIN DDPC-RELATED"/>
    <property type="match status" value="1"/>
</dbReference>
<comment type="caution">
    <text evidence="9">The sequence shown here is derived from an EMBL/GenBank/DDBJ whole genome shotgun (WGS) entry which is preliminary data.</text>
</comment>
<dbReference type="InterPro" id="IPR000515">
    <property type="entry name" value="MetI-like"/>
</dbReference>
<dbReference type="SUPFAM" id="SSF161098">
    <property type="entry name" value="MetI-like"/>
    <property type="match status" value="1"/>
</dbReference>
<dbReference type="AlphaFoldDB" id="A0A941EBB1"/>
<feature type="transmembrane region" description="Helical" evidence="7">
    <location>
        <begin position="76"/>
        <end position="101"/>
    </location>
</feature>
<feature type="transmembrane region" description="Helical" evidence="7">
    <location>
        <begin position="243"/>
        <end position="267"/>
    </location>
</feature>
<dbReference type="Pfam" id="PF00528">
    <property type="entry name" value="BPD_transp_1"/>
    <property type="match status" value="1"/>
</dbReference>
<dbReference type="PROSITE" id="PS50928">
    <property type="entry name" value="ABC_TM1"/>
    <property type="match status" value="1"/>
</dbReference>
<evidence type="ECO:0000259" key="8">
    <source>
        <dbReference type="PROSITE" id="PS50928"/>
    </source>
</evidence>
<keyword evidence="10" id="KW-1185">Reference proteome</keyword>
<feature type="transmembrane region" description="Helical" evidence="7">
    <location>
        <begin position="108"/>
        <end position="129"/>
    </location>
</feature>
<dbReference type="GO" id="GO:0071916">
    <property type="term" value="F:dipeptide transmembrane transporter activity"/>
    <property type="evidence" value="ECO:0007669"/>
    <property type="project" value="TreeGrafter"/>
</dbReference>
<evidence type="ECO:0000256" key="5">
    <source>
        <dbReference type="ARBA" id="ARBA00022989"/>
    </source>
</evidence>
<keyword evidence="3" id="KW-1003">Cell membrane</keyword>
<proteinExistence type="inferred from homology"/>
<accession>A0A941EBB1</accession>
<keyword evidence="5 7" id="KW-1133">Transmembrane helix</keyword>
<evidence type="ECO:0000256" key="7">
    <source>
        <dbReference type="RuleBase" id="RU363032"/>
    </source>
</evidence>
<dbReference type="InterPro" id="IPR050366">
    <property type="entry name" value="BP-dependent_transpt_permease"/>
</dbReference>
<comment type="subcellular location">
    <subcellularLocation>
        <location evidence="1 7">Cell membrane</location>
        <topology evidence="1 7">Multi-pass membrane protein</topology>
    </subcellularLocation>
</comment>
<dbReference type="RefSeq" id="WP_212518315.1">
    <property type="nucleotide sequence ID" value="NZ_JAGSOH010000029.1"/>
</dbReference>
<dbReference type="PANTHER" id="PTHR43386">
    <property type="entry name" value="OLIGOPEPTIDE TRANSPORT SYSTEM PERMEASE PROTEIN APPC"/>
    <property type="match status" value="1"/>
</dbReference>
<comment type="similarity">
    <text evidence="7">Belongs to the binding-protein-dependent transport system permease family.</text>
</comment>
<dbReference type="CDD" id="cd06261">
    <property type="entry name" value="TM_PBP2"/>
    <property type="match status" value="1"/>
</dbReference>
<evidence type="ECO:0000256" key="4">
    <source>
        <dbReference type="ARBA" id="ARBA00022692"/>
    </source>
</evidence>
<feature type="transmembrane region" description="Helical" evidence="7">
    <location>
        <begin position="135"/>
        <end position="153"/>
    </location>
</feature>
<organism evidence="9 10">
    <name type="scientific">Actinospica acidithermotolerans</name>
    <dbReference type="NCBI Taxonomy" id="2828514"/>
    <lineage>
        <taxon>Bacteria</taxon>
        <taxon>Bacillati</taxon>
        <taxon>Actinomycetota</taxon>
        <taxon>Actinomycetes</taxon>
        <taxon>Catenulisporales</taxon>
        <taxon>Actinospicaceae</taxon>
        <taxon>Actinospica</taxon>
    </lineage>
</organism>
<keyword evidence="6 7" id="KW-0472">Membrane</keyword>
<dbReference type="Proteomes" id="UP000676325">
    <property type="component" value="Unassembled WGS sequence"/>
</dbReference>
<reference evidence="9" key="1">
    <citation type="submission" date="2021-04" db="EMBL/GenBank/DDBJ databases">
        <title>Genome based classification of Actinospica acidithermotolerans sp. nov., an actinobacterium isolated from an Indonesian hot spring.</title>
        <authorList>
            <person name="Kusuma A.B."/>
            <person name="Putra K.E."/>
            <person name="Nafisah S."/>
            <person name="Loh J."/>
            <person name="Nouioui I."/>
            <person name="Goodfellow M."/>
        </authorList>
    </citation>
    <scope>NUCLEOTIDE SEQUENCE</scope>
    <source>
        <strain evidence="9">MGRD01-02</strain>
    </source>
</reference>
<feature type="transmembrane region" description="Helical" evidence="7">
    <location>
        <begin position="193"/>
        <end position="215"/>
    </location>
</feature>
<gene>
    <name evidence="9" type="ORF">KDK95_12705</name>
</gene>
<dbReference type="GO" id="GO:0005886">
    <property type="term" value="C:plasma membrane"/>
    <property type="evidence" value="ECO:0007669"/>
    <property type="project" value="UniProtKB-SubCell"/>
</dbReference>
<evidence type="ECO:0000256" key="3">
    <source>
        <dbReference type="ARBA" id="ARBA00022475"/>
    </source>
</evidence>
<feature type="domain" description="ABC transmembrane type-1" evidence="8">
    <location>
        <begin position="77"/>
        <end position="264"/>
    </location>
</feature>
<evidence type="ECO:0000256" key="2">
    <source>
        <dbReference type="ARBA" id="ARBA00022448"/>
    </source>
</evidence>
<evidence type="ECO:0000256" key="6">
    <source>
        <dbReference type="ARBA" id="ARBA00023136"/>
    </source>
</evidence>
<evidence type="ECO:0000256" key="1">
    <source>
        <dbReference type="ARBA" id="ARBA00004651"/>
    </source>
</evidence>
<dbReference type="InterPro" id="IPR035906">
    <property type="entry name" value="MetI-like_sf"/>
</dbReference>
<keyword evidence="2 7" id="KW-0813">Transport</keyword>
<dbReference type="Gene3D" id="1.10.3720.10">
    <property type="entry name" value="MetI-like"/>
    <property type="match status" value="1"/>
</dbReference>
<evidence type="ECO:0000313" key="10">
    <source>
        <dbReference type="Proteomes" id="UP000676325"/>
    </source>
</evidence>